<gene>
    <name evidence="2" type="ORF">D0861_06675</name>
</gene>
<accession>A0A3M7F862</accession>
<evidence type="ECO:0000313" key="2">
    <source>
        <dbReference type="EMBL" id="RMY84983.1"/>
    </source>
</evidence>
<dbReference type="Proteomes" id="UP000268823">
    <property type="component" value="Unassembled WGS sequence"/>
</dbReference>
<evidence type="ECO:0000313" key="3">
    <source>
        <dbReference type="Proteomes" id="UP000268823"/>
    </source>
</evidence>
<feature type="compositionally biased region" description="Polar residues" evidence="1">
    <location>
        <begin position="1"/>
        <end position="10"/>
    </location>
</feature>
<dbReference type="OrthoDB" id="10281543at2759"/>
<evidence type="ECO:0000256" key="1">
    <source>
        <dbReference type="SAM" id="MobiDB-lite"/>
    </source>
</evidence>
<proteinExistence type="predicted"/>
<sequence length="99" mass="11135">MHMRTLQTASRLALQRRSGNVPASATKISSRGLCHCNVSVPKPPGWQPRKPETAAKPGVRPYASVNEEHRSKTSHSSFRKRNMSALKIDQYPRCNHRTT</sequence>
<dbReference type="AlphaFoldDB" id="A0A3M7F862"/>
<organism evidence="2 3">
    <name type="scientific">Hortaea werneckii</name>
    <name type="common">Black yeast</name>
    <name type="synonym">Cladosporium werneckii</name>
    <dbReference type="NCBI Taxonomy" id="91943"/>
    <lineage>
        <taxon>Eukaryota</taxon>
        <taxon>Fungi</taxon>
        <taxon>Dikarya</taxon>
        <taxon>Ascomycota</taxon>
        <taxon>Pezizomycotina</taxon>
        <taxon>Dothideomycetes</taxon>
        <taxon>Dothideomycetidae</taxon>
        <taxon>Mycosphaerellales</taxon>
        <taxon>Teratosphaeriaceae</taxon>
        <taxon>Hortaea</taxon>
    </lineage>
</organism>
<dbReference type="VEuPathDB" id="FungiDB:BTJ68_13707"/>
<dbReference type="EMBL" id="QWIR01000140">
    <property type="protein sequence ID" value="RMY84983.1"/>
    <property type="molecule type" value="Genomic_DNA"/>
</dbReference>
<feature type="compositionally biased region" description="Polar residues" evidence="1">
    <location>
        <begin position="17"/>
        <end position="29"/>
    </location>
</feature>
<comment type="caution">
    <text evidence="2">The sequence shown here is derived from an EMBL/GenBank/DDBJ whole genome shotgun (WGS) entry which is preliminary data.</text>
</comment>
<reference evidence="2 3" key="1">
    <citation type="journal article" date="2018" name="BMC Genomics">
        <title>Genomic evidence for intraspecific hybridization in a clonal and extremely halotolerant yeast.</title>
        <authorList>
            <person name="Gostincar C."/>
            <person name="Stajich J.E."/>
            <person name="Zupancic J."/>
            <person name="Zalar P."/>
            <person name="Gunde-Cimerman N."/>
        </authorList>
    </citation>
    <scope>NUCLEOTIDE SEQUENCE [LARGE SCALE GENOMIC DNA]</scope>
    <source>
        <strain evidence="2 3">EXF-2788</strain>
    </source>
</reference>
<name>A0A3M7F862_HORWE</name>
<protein>
    <submittedName>
        <fullName evidence="2">Uncharacterized protein</fullName>
    </submittedName>
</protein>
<feature type="region of interest" description="Disordered" evidence="1">
    <location>
        <begin position="1"/>
        <end position="99"/>
    </location>
</feature>